<evidence type="ECO:0000256" key="1">
    <source>
        <dbReference type="SAM" id="MobiDB-lite"/>
    </source>
</evidence>
<feature type="compositionally biased region" description="Low complexity" evidence="1">
    <location>
        <begin position="50"/>
        <end position="73"/>
    </location>
</feature>
<keyword evidence="3" id="KW-1185">Reference proteome</keyword>
<dbReference type="Proteomes" id="UP000585272">
    <property type="component" value="Unassembled WGS sequence"/>
</dbReference>
<sequence length="73" mass="7795">MRSGTWRNANLVASTTATVAARCPLRTRQAHLHPGDCRWPSQRRSPGIRGAPPASWPGASAAVSTSARSSRSR</sequence>
<protein>
    <submittedName>
        <fullName evidence="2">Uncharacterized protein</fullName>
    </submittedName>
</protein>
<evidence type="ECO:0000313" key="2">
    <source>
        <dbReference type="EMBL" id="MBB4661382.1"/>
    </source>
</evidence>
<name>A0A840I9V3_9ACTN</name>
<comment type="caution">
    <text evidence="2">The sequence shown here is derived from an EMBL/GenBank/DDBJ whole genome shotgun (WGS) entry which is preliminary data.</text>
</comment>
<feature type="region of interest" description="Disordered" evidence="1">
    <location>
        <begin position="30"/>
        <end position="73"/>
    </location>
</feature>
<dbReference type="EMBL" id="JACHNU010000001">
    <property type="protein sequence ID" value="MBB4661382.1"/>
    <property type="molecule type" value="Genomic_DNA"/>
</dbReference>
<accession>A0A840I9V3</accession>
<evidence type="ECO:0000313" key="3">
    <source>
        <dbReference type="Proteomes" id="UP000585272"/>
    </source>
</evidence>
<gene>
    <name evidence="2" type="ORF">BDZ31_000955</name>
</gene>
<reference evidence="2 3" key="1">
    <citation type="submission" date="2020-08" db="EMBL/GenBank/DDBJ databases">
        <title>Genomic Encyclopedia of Archaeal and Bacterial Type Strains, Phase II (KMG-II): from individual species to whole genera.</title>
        <authorList>
            <person name="Goeker M."/>
        </authorList>
    </citation>
    <scope>NUCLEOTIDE SEQUENCE [LARGE SCALE GENOMIC DNA]</scope>
    <source>
        <strain evidence="2 3">DSM 23288</strain>
    </source>
</reference>
<organism evidence="2 3">
    <name type="scientific">Conexibacter arvalis</name>
    <dbReference type="NCBI Taxonomy" id="912552"/>
    <lineage>
        <taxon>Bacteria</taxon>
        <taxon>Bacillati</taxon>
        <taxon>Actinomycetota</taxon>
        <taxon>Thermoleophilia</taxon>
        <taxon>Solirubrobacterales</taxon>
        <taxon>Conexibacteraceae</taxon>
        <taxon>Conexibacter</taxon>
    </lineage>
</organism>
<proteinExistence type="predicted"/>
<dbReference type="AlphaFoldDB" id="A0A840I9V3"/>